<keyword evidence="5" id="KW-0378">Hydrolase</keyword>
<gene>
    <name evidence="10" type="ORF">SAMN02745174_00288</name>
</gene>
<dbReference type="GO" id="GO:0006508">
    <property type="term" value="P:proteolysis"/>
    <property type="evidence" value="ECO:0007669"/>
    <property type="project" value="UniProtKB-KW"/>
</dbReference>
<dbReference type="InterPro" id="IPR050072">
    <property type="entry name" value="Peptidase_M20A"/>
</dbReference>
<evidence type="ECO:0000256" key="1">
    <source>
        <dbReference type="ARBA" id="ARBA00001947"/>
    </source>
</evidence>
<dbReference type="InterPro" id="IPR010964">
    <property type="entry name" value="M20A_pepV-rel"/>
</dbReference>
<feature type="domain" description="Peptidase M20 dimerisation" evidence="9">
    <location>
        <begin position="253"/>
        <end position="357"/>
    </location>
</feature>
<comment type="similarity">
    <text evidence="2">Belongs to the peptidase M20A family.</text>
</comment>
<accession>A0A1T4K427</accession>
<dbReference type="OrthoDB" id="9761532at2"/>
<dbReference type="GO" id="GO:0008777">
    <property type="term" value="F:acetylornithine deacetylase activity"/>
    <property type="evidence" value="ECO:0007669"/>
    <property type="project" value="TreeGrafter"/>
</dbReference>
<dbReference type="Proteomes" id="UP000191153">
    <property type="component" value="Unassembled WGS sequence"/>
</dbReference>
<dbReference type="Gene3D" id="3.30.70.360">
    <property type="match status" value="2"/>
</dbReference>
<dbReference type="STRING" id="180163.SAMN02745174_00288"/>
<dbReference type="PROSITE" id="PS00758">
    <property type="entry name" value="ARGE_DAPE_CPG2_1"/>
    <property type="match status" value="1"/>
</dbReference>
<dbReference type="CDD" id="cd03888">
    <property type="entry name" value="M20_PepV"/>
    <property type="match status" value="1"/>
</dbReference>
<dbReference type="InterPro" id="IPR011650">
    <property type="entry name" value="Peptidase_M20_dimer"/>
</dbReference>
<dbReference type="AlphaFoldDB" id="A0A1T4K427"/>
<evidence type="ECO:0000259" key="9">
    <source>
        <dbReference type="Pfam" id="PF07687"/>
    </source>
</evidence>
<dbReference type="GO" id="GO:0006526">
    <property type="term" value="P:L-arginine biosynthetic process"/>
    <property type="evidence" value="ECO:0007669"/>
    <property type="project" value="TreeGrafter"/>
</dbReference>
<dbReference type="NCBIfam" id="TIGR01887">
    <property type="entry name" value="dipeptidaselike"/>
    <property type="match status" value="1"/>
</dbReference>
<evidence type="ECO:0000256" key="3">
    <source>
        <dbReference type="ARBA" id="ARBA00022670"/>
    </source>
</evidence>
<dbReference type="EMBL" id="FUWX01000004">
    <property type="protein sequence ID" value="SJZ37200.1"/>
    <property type="molecule type" value="Genomic_DNA"/>
</dbReference>
<dbReference type="PANTHER" id="PTHR43808:SF31">
    <property type="entry name" value="N-ACETYL-L-CITRULLINE DEACETYLASE"/>
    <property type="match status" value="1"/>
</dbReference>
<keyword evidence="11" id="KW-1185">Reference proteome</keyword>
<sequence>MDLQKLVLNYKDDVVKTIQEAVQIKSVQEAPLPGMPFGEGPAKALEYFLELGKKLGFEVENFDNYAGHIDFGTGEETVGILGHVDVVPEGDGWTFPPYSGTIADGKIFGRGVLDDKGPSIVCLYAMKALKDSGIKLNRKVRMILGANEETGWGCMKHYFGELKMPQPTFAFTPDSGFPVTFAEKGILHLSLTKAYDKNLDFEIVGGTAFNSVPDLTTAILPLSMKNKVEENLVEFNKEKPYKIEMTEENGKIKLSSFGKASHGARPSEGYNSISALFQFLSSITLEDNELKNIVDFFKKYIKMDYTGKELGINFSDEPSGNLTLNVGKVEIKDNNLMVGFDIRYPVTFNQEDVIEKVRPKAEEFGISVGIKSSQKPLYVPKDSFLVKTLMDVYGNVTGDRDSQPIAIGGGTYARAVTNGVAFGALLNSQEDNMHQRNEYLEIDKLDTWLKIYIEAIYQLAK</sequence>
<dbReference type="SUPFAM" id="SSF55031">
    <property type="entry name" value="Bacterial exopeptidase dimerisation domain"/>
    <property type="match status" value="1"/>
</dbReference>
<dbReference type="Gene3D" id="3.40.630.10">
    <property type="entry name" value="Zn peptidases"/>
    <property type="match status" value="1"/>
</dbReference>
<dbReference type="GO" id="GO:0008237">
    <property type="term" value="F:metallopeptidase activity"/>
    <property type="evidence" value="ECO:0007669"/>
    <property type="project" value="UniProtKB-KW"/>
</dbReference>
<evidence type="ECO:0000313" key="11">
    <source>
        <dbReference type="Proteomes" id="UP000191153"/>
    </source>
</evidence>
<dbReference type="InterPro" id="IPR036264">
    <property type="entry name" value="Bact_exopeptidase_dim_dom"/>
</dbReference>
<organism evidence="10 11">
    <name type="scientific">Cetobacterium ceti</name>
    <dbReference type="NCBI Taxonomy" id="180163"/>
    <lineage>
        <taxon>Bacteria</taxon>
        <taxon>Fusobacteriati</taxon>
        <taxon>Fusobacteriota</taxon>
        <taxon>Fusobacteriia</taxon>
        <taxon>Fusobacteriales</taxon>
        <taxon>Fusobacteriaceae</taxon>
        <taxon>Cetobacterium</taxon>
    </lineage>
</organism>
<evidence type="ECO:0000313" key="10">
    <source>
        <dbReference type="EMBL" id="SJZ37200.1"/>
    </source>
</evidence>
<evidence type="ECO:0000256" key="7">
    <source>
        <dbReference type="ARBA" id="ARBA00022997"/>
    </source>
</evidence>
<keyword evidence="3" id="KW-0645">Protease</keyword>
<dbReference type="GO" id="GO:0008270">
    <property type="term" value="F:zinc ion binding"/>
    <property type="evidence" value="ECO:0007669"/>
    <property type="project" value="InterPro"/>
</dbReference>
<dbReference type="SUPFAM" id="SSF53187">
    <property type="entry name" value="Zn-dependent exopeptidases"/>
    <property type="match status" value="1"/>
</dbReference>
<name>A0A1T4K427_9FUSO</name>
<evidence type="ECO:0000256" key="6">
    <source>
        <dbReference type="ARBA" id="ARBA00022833"/>
    </source>
</evidence>
<dbReference type="Pfam" id="PF01546">
    <property type="entry name" value="Peptidase_M20"/>
    <property type="match status" value="1"/>
</dbReference>
<dbReference type="Pfam" id="PF07687">
    <property type="entry name" value="M20_dimer"/>
    <property type="match status" value="1"/>
</dbReference>
<dbReference type="NCBIfam" id="NF005591">
    <property type="entry name" value="PRK07318.1"/>
    <property type="match status" value="1"/>
</dbReference>
<proteinExistence type="inferred from homology"/>
<protein>
    <submittedName>
        <fullName evidence="10">Succinyl-diaminopimelate desuccinylase</fullName>
    </submittedName>
</protein>
<dbReference type="InterPro" id="IPR002933">
    <property type="entry name" value="Peptidase_M20"/>
</dbReference>
<dbReference type="InterPro" id="IPR001261">
    <property type="entry name" value="ArgE/DapE_CS"/>
</dbReference>
<evidence type="ECO:0000256" key="2">
    <source>
        <dbReference type="ARBA" id="ARBA00006247"/>
    </source>
</evidence>
<dbReference type="PANTHER" id="PTHR43808">
    <property type="entry name" value="ACETYLORNITHINE DEACETYLASE"/>
    <property type="match status" value="1"/>
</dbReference>
<evidence type="ECO:0000256" key="5">
    <source>
        <dbReference type="ARBA" id="ARBA00022801"/>
    </source>
</evidence>
<keyword evidence="7" id="KW-0224">Dipeptidase</keyword>
<keyword evidence="8" id="KW-0482">Metalloprotease</keyword>
<dbReference type="RefSeq" id="WP_078692829.1">
    <property type="nucleotide sequence ID" value="NZ_FUWX01000004.1"/>
</dbReference>
<dbReference type="GO" id="GO:0016805">
    <property type="term" value="F:dipeptidase activity"/>
    <property type="evidence" value="ECO:0007669"/>
    <property type="project" value="UniProtKB-KW"/>
</dbReference>
<evidence type="ECO:0000256" key="4">
    <source>
        <dbReference type="ARBA" id="ARBA00022723"/>
    </source>
</evidence>
<reference evidence="10 11" key="1">
    <citation type="submission" date="2017-02" db="EMBL/GenBank/DDBJ databases">
        <authorList>
            <person name="Peterson S.W."/>
        </authorList>
    </citation>
    <scope>NUCLEOTIDE SEQUENCE [LARGE SCALE GENOMIC DNA]</scope>
    <source>
        <strain evidence="10 11">ATCC 700028</strain>
    </source>
</reference>
<keyword evidence="6" id="KW-0862">Zinc</keyword>
<keyword evidence="4" id="KW-0479">Metal-binding</keyword>
<comment type="cofactor">
    <cofactor evidence="1">
        <name>Zn(2+)</name>
        <dbReference type="ChEBI" id="CHEBI:29105"/>
    </cofactor>
</comment>
<evidence type="ECO:0000256" key="8">
    <source>
        <dbReference type="ARBA" id="ARBA00023049"/>
    </source>
</evidence>